<dbReference type="Proteomes" id="UP001149090">
    <property type="component" value="Unassembled WGS sequence"/>
</dbReference>
<evidence type="ECO:0000256" key="1">
    <source>
        <dbReference type="RuleBase" id="RU000487"/>
    </source>
</evidence>
<dbReference type="Gene3D" id="3.30.420.40">
    <property type="match status" value="2"/>
</dbReference>
<keyword evidence="3" id="KW-1185">Reference proteome</keyword>
<dbReference type="EMBL" id="JAPDFW010000063">
    <property type="protein sequence ID" value="KAJ5075947.1"/>
    <property type="molecule type" value="Genomic_DNA"/>
</dbReference>
<proteinExistence type="inferred from homology"/>
<name>A0A9Q0LN37_ANAIG</name>
<dbReference type="SMART" id="SM00268">
    <property type="entry name" value="ACTIN"/>
    <property type="match status" value="1"/>
</dbReference>
<organism evidence="2 3">
    <name type="scientific">Anaeramoeba ignava</name>
    <name type="common">Anaerobic marine amoeba</name>
    <dbReference type="NCBI Taxonomy" id="1746090"/>
    <lineage>
        <taxon>Eukaryota</taxon>
        <taxon>Metamonada</taxon>
        <taxon>Anaeramoebidae</taxon>
        <taxon>Anaeramoeba</taxon>
    </lineage>
</organism>
<dbReference type="PANTHER" id="PTHR11937">
    <property type="entry name" value="ACTIN"/>
    <property type="match status" value="1"/>
</dbReference>
<gene>
    <name evidence="2" type="ORF">M0811_06809</name>
</gene>
<dbReference type="InterPro" id="IPR004000">
    <property type="entry name" value="Actin"/>
</dbReference>
<comment type="similarity">
    <text evidence="1">Belongs to the actin family.</text>
</comment>
<dbReference type="Pfam" id="PF00022">
    <property type="entry name" value="Actin"/>
    <property type="match status" value="1"/>
</dbReference>
<comment type="caution">
    <text evidence="2">The sequence shown here is derived from an EMBL/GenBank/DDBJ whole genome shotgun (WGS) entry which is preliminary data.</text>
</comment>
<sequence>MQTQSKVIVIDNGSSTIRAGFSGDDTSKSIFPSIIGKPKDETKKDELELKDFYIGNEVQSKREFLKIEYPIQNGIITNWDQMEKLWNYVFEQDLKVDPKEYPILMTEAPFNLKPNREKMIEIMFEKFDIPSFFISLSDVLSFYASGRLNGISVGIGDQTTSFVPLNEGYAINEAIMRSNLAGRVLTDYLMKMINQKGFSFQTFEEREIIEDIKKKACYVALDFQEELKNSKEIDYQLKDGKIIKLGNERFKCVEALFEPSELFQSYLPPDIFGSFFVSGAPIHQKIYNSIMKCEENLRKELFGNIVLSGGSSLFPGIVERIEKEIIQLAPLNTEVKVIALSQRANTVWIGGSILASLPKFRELLISKEEYKKTGAKIVHERCFFEKKEKK</sequence>
<dbReference type="PRINTS" id="PR00190">
    <property type="entry name" value="ACTIN"/>
</dbReference>
<dbReference type="AlphaFoldDB" id="A0A9Q0LN37"/>
<dbReference type="InterPro" id="IPR043129">
    <property type="entry name" value="ATPase_NBD"/>
</dbReference>
<dbReference type="Gene3D" id="3.90.640.10">
    <property type="entry name" value="Actin, Chain A, domain 4"/>
    <property type="match status" value="1"/>
</dbReference>
<evidence type="ECO:0000313" key="2">
    <source>
        <dbReference type="EMBL" id="KAJ5075947.1"/>
    </source>
</evidence>
<dbReference type="FunFam" id="3.30.420.40:FF:000050">
    <property type="entry name" value="Actin, alpha skeletal muscle"/>
    <property type="match status" value="1"/>
</dbReference>
<protein>
    <submittedName>
        <fullName evidence="2">Actin-10-related</fullName>
    </submittedName>
</protein>
<accession>A0A9Q0LN37</accession>
<reference evidence="2" key="1">
    <citation type="submission" date="2022-10" db="EMBL/GenBank/DDBJ databases">
        <title>Novel sulphate-reducing endosymbionts in the free-living metamonad Anaeramoeba.</title>
        <authorList>
            <person name="Jerlstrom-Hultqvist J."/>
            <person name="Cepicka I."/>
            <person name="Gallot-Lavallee L."/>
            <person name="Salas-Leiva D."/>
            <person name="Curtis B.A."/>
            <person name="Zahonova K."/>
            <person name="Pipaliya S."/>
            <person name="Dacks J."/>
            <person name="Roger A.J."/>
        </authorList>
    </citation>
    <scope>NUCLEOTIDE SEQUENCE</scope>
    <source>
        <strain evidence="2">BMAN</strain>
    </source>
</reference>
<dbReference type="SUPFAM" id="SSF53067">
    <property type="entry name" value="Actin-like ATPase domain"/>
    <property type="match status" value="2"/>
</dbReference>
<dbReference type="FunFam" id="3.90.640.10:FF:000007">
    <property type="entry name" value="Actin like 7B"/>
    <property type="match status" value="1"/>
</dbReference>
<evidence type="ECO:0000313" key="3">
    <source>
        <dbReference type="Proteomes" id="UP001149090"/>
    </source>
</evidence>